<evidence type="ECO:0000256" key="5">
    <source>
        <dbReference type="RuleBase" id="RU003888"/>
    </source>
</evidence>
<feature type="domain" description="Large ribosomal subunit protein uL15/eL18" evidence="7">
    <location>
        <begin position="85"/>
        <end position="143"/>
    </location>
</feature>
<dbReference type="PANTHER" id="PTHR12934:SF11">
    <property type="entry name" value="LARGE RIBOSOMAL SUBUNIT PROTEIN UL15M"/>
    <property type="match status" value="1"/>
</dbReference>
<dbReference type="Proteomes" id="UP000072660">
    <property type="component" value="Unassembled WGS sequence"/>
</dbReference>
<evidence type="ECO:0000259" key="7">
    <source>
        <dbReference type="Pfam" id="PF00828"/>
    </source>
</evidence>
<dbReference type="InterPro" id="IPR030878">
    <property type="entry name" value="Ribosomal_uL15"/>
</dbReference>
<evidence type="ECO:0000256" key="3">
    <source>
        <dbReference type="ARBA" id="ARBA00023274"/>
    </source>
</evidence>
<dbReference type="AlphaFoldDB" id="A0A139SWR7"/>
<accession>A0A139SWR7</accession>
<evidence type="ECO:0000256" key="4">
    <source>
        <dbReference type="HAMAP-Rule" id="MF_01341"/>
    </source>
</evidence>
<reference evidence="8 9" key="1">
    <citation type="submission" date="2016-02" db="EMBL/GenBank/DDBJ databases">
        <authorList>
            <person name="Wen L."/>
            <person name="He K."/>
            <person name="Yang H."/>
        </authorList>
    </citation>
    <scope>NUCLEOTIDE SEQUENCE [LARGE SCALE GENOMIC DNA]</scope>
    <source>
        <strain evidence="8 9">CV58</strain>
    </source>
</reference>
<keyword evidence="4" id="KW-0699">rRNA-binding</keyword>
<evidence type="ECO:0000256" key="6">
    <source>
        <dbReference type="SAM" id="MobiDB-lite"/>
    </source>
</evidence>
<dbReference type="InterPro" id="IPR005749">
    <property type="entry name" value="Ribosomal_uL15_bac-type"/>
</dbReference>
<keyword evidence="9" id="KW-1185">Reference proteome</keyword>
<evidence type="ECO:0000313" key="8">
    <source>
        <dbReference type="EMBL" id="KXU39038.1"/>
    </source>
</evidence>
<dbReference type="Gene3D" id="3.100.10.10">
    <property type="match status" value="1"/>
</dbReference>
<dbReference type="GO" id="GO:0019843">
    <property type="term" value="F:rRNA binding"/>
    <property type="evidence" value="ECO:0007669"/>
    <property type="project" value="UniProtKB-UniRule"/>
</dbReference>
<dbReference type="HAMAP" id="MF_01341">
    <property type="entry name" value="Ribosomal_uL15"/>
    <property type="match status" value="1"/>
</dbReference>
<dbReference type="PANTHER" id="PTHR12934">
    <property type="entry name" value="50S RIBOSOMAL PROTEIN L15"/>
    <property type="match status" value="1"/>
</dbReference>
<feature type="region of interest" description="Disordered" evidence="6">
    <location>
        <begin position="28"/>
        <end position="51"/>
    </location>
</feature>
<dbReference type="GO" id="GO:0022625">
    <property type="term" value="C:cytosolic large ribosomal subunit"/>
    <property type="evidence" value="ECO:0007669"/>
    <property type="project" value="TreeGrafter"/>
</dbReference>
<protein>
    <recommendedName>
        <fullName evidence="4">Large ribosomal subunit protein uL15</fullName>
    </recommendedName>
</protein>
<comment type="similarity">
    <text evidence="1 4 5">Belongs to the universal ribosomal protein uL15 family.</text>
</comment>
<dbReference type="NCBIfam" id="TIGR01071">
    <property type="entry name" value="rplO_bact"/>
    <property type="match status" value="1"/>
</dbReference>
<keyword evidence="4" id="KW-0694">RNA-binding</keyword>
<dbReference type="EMBL" id="LSZO01000047">
    <property type="protein sequence ID" value="KXU39038.1"/>
    <property type="molecule type" value="Genomic_DNA"/>
</dbReference>
<name>A0A139SWR7_9GAMM</name>
<comment type="function">
    <text evidence="4">Binds to the 23S rRNA.</text>
</comment>
<dbReference type="InterPro" id="IPR001196">
    <property type="entry name" value="Ribosomal_uL15_CS"/>
</dbReference>
<dbReference type="InterPro" id="IPR021131">
    <property type="entry name" value="Ribosomal_uL15/eL18"/>
</dbReference>
<keyword evidence="2 4" id="KW-0689">Ribosomal protein</keyword>
<evidence type="ECO:0000256" key="1">
    <source>
        <dbReference type="ARBA" id="ARBA00007320"/>
    </source>
</evidence>
<dbReference type="OrthoDB" id="9810293at2"/>
<gene>
    <name evidence="4" type="primary">rplO</name>
    <name evidence="8" type="ORF">AXE65_10590</name>
</gene>
<evidence type="ECO:0000256" key="2">
    <source>
        <dbReference type="ARBA" id="ARBA00022980"/>
    </source>
</evidence>
<keyword evidence="3 4" id="KW-0687">Ribonucleoprotein</keyword>
<comment type="caution">
    <text evidence="8">The sequence shown here is derived from an EMBL/GenBank/DDBJ whole genome shotgun (WGS) entry which is preliminary data.</text>
</comment>
<dbReference type="Pfam" id="PF00828">
    <property type="entry name" value="Ribosomal_L27A"/>
    <property type="match status" value="1"/>
</dbReference>
<proteinExistence type="inferred from homology"/>
<organism evidence="8 9">
    <name type="scientific">Ventosimonas gracilis</name>
    <dbReference type="NCBI Taxonomy" id="1680762"/>
    <lineage>
        <taxon>Bacteria</taxon>
        <taxon>Pseudomonadati</taxon>
        <taxon>Pseudomonadota</taxon>
        <taxon>Gammaproteobacteria</taxon>
        <taxon>Pseudomonadales</taxon>
        <taxon>Ventosimonadaceae</taxon>
        <taxon>Ventosimonas</taxon>
    </lineage>
</organism>
<dbReference type="PROSITE" id="PS00475">
    <property type="entry name" value="RIBOSOMAL_L15"/>
    <property type="match status" value="1"/>
</dbReference>
<dbReference type="InterPro" id="IPR036227">
    <property type="entry name" value="Ribosomal_uL15/eL18_sf"/>
</dbReference>
<dbReference type="GO" id="GO:0003735">
    <property type="term" value="F:structural constituent of ribosome"/>
    <property type="evidence" value="ECO:0007669"/>
    <property type="project" value="InterPro"/>
</dbReference>
<comment type="subunit">
    <text evidence="4">Part of the 50S ribosomal subunit.</text>
</comment>
<dbReference type="GO" id="GO:0006412">
    <property type="term" value="P:translation"/>
    <property type="evidence" value="ECO:0007669"/>
    <property type="project" value="UniProtKB-UniRule"/>
</dbReference>
<evidence type="ECO:0000313" key="9">
    <source>
        <dbReference type="Proteomes" id="UP000072660"/>
    </source>
</evidence>
<sequence length="176" mass="18458">MQLNDLRSAPGARKSALRVGRGIGSGIGKTCGRGHKGQTSRTGGSIAPGFEGGQNPLYRRLPKFGFVSHKAFSRAEIRTAELNKVAGDIVSLETLREAGLINAQVDSVKVMLSGEVSRALVLQGVAATKGARAAIEAAGGRVEAFEAEIKLKKLPAKAEQRQSGRLARVAAKAQKD</sequence>
<dbReference type="SUPFAM" id="SSF52080">
    <property type="entry name" value="Ribosomal proteins L15p and L18e"/>
    <property type="match status" value="1"/>
</dbReference>